<comment type="caution">
    <text evidence="2">The sequence shown here is derived from an EMBL/GenBank/DDBJ whole genome shotgun (WGS) entry which is preliminary data.</text>
</comment>
<feature type="compositionally biased region" description="Basic and acidic residues" evidence="1">
    <location>
        <begin position="159"/>
        <end position="173"/>
    </location>
</feature>
<dbReference type="STRING" id="573508.A0A1E3BLI2"/>
<feature type="compositionally biased region" description="Gly residues" evidence="1">
    <location>
        <begin position="178"/>
        <end position="189"/>
    </location>
</feature>
<accession>A0A1E3BLI2</accession>
<evidence type="ECO:0000313" key="2">
    <source>
        <dbReference type="EMBL" id="ODM21256.1"/>
    </source>
</evidence>
<dbReference type="AlphaFoldDB" id="A0A1E3BLI2"/>
<dbReference type="EMBL" id="JXNT01000003">
    <property type="protein sequence ID" value="ODM21256.1"/>
    <property type="molecule type" value="Genomic_DNA"/>
</dbReference>
<reference evidence="2 3" key="1">
    <citation type="journal article" date="2016" name="BMC Genomics">
        <title>Comparative genomic and transcriptomic analyses of the Fuzhuan brick tea-fermentation fungus Aspergillus cristatus.</title>
        <authorList>
            <person name="Ge Y."/>
            <person name="Wang Y."/>
            <person name="Liu Y."/>
            <person name="Tan Y."/>
            <person name="Ren X."/>
            <person name="Zhang X."/>
            <person name="Hyde K.D."/>
            <person name="Liu Y."/>
            <person name="Liu Z."/>
        </authorList>
    </citation>
    <scope>NUCLEOTIDE SEQUENCE [LARGE SCALE GENOMIC DNA]</scope>
    <source>
        <strain evidence="2 3">GZAAS20.1005</strain>
    </source>
</reference>
<protein>
    <submittedName>
        <fullName evidence="2">Uncharacterized protein</fullName>
    </submittedName>
</protein>
<evidence type="ECO:0000313" key="3">
    <source>
        <dbReference type="Proteomes" id="UP000094569"/>
    </source>
</evidence>
<keyword evidence="3" id="KW-1185">Reference proteome</keyword>
<proteinExistence type="predicted"/>
<dbReference type="Proteomes" id="UP000094569">
    <property type="component" value="Unassembled WGS sequence"/>
</dbReference>
<dbReference type="OrthoDB" id="427960at2759"/>
<evidence type="ECO:0000256" key="1">
    <source>
        <dbReference type="SAM" id="MobiDB-lite"/>
    </source>
</evidence>
<gene>
    <name evidence="2" type="ORF">SI65_04309</name>
</gene>
<name>A0A1E3BLI2_ASPCR</name>
<organism evidence="2 3">
    <name type="scientific">Aspergillus cristatus</name>
    <name type="common">Chinese Fuzhuan brick tea-fermentation fungus</name>
    <name type="synonym">Eurotium cristatum</name>
    <dbReference type="NCBI Taxonomy" id="573508"/>
    <lineage>
        <taxon>Eukaryota</taxon>
        <taxon>Fungi</taxon>
        <taxon>Dikarya</taxon>
        <taxon>Ascomycota</taxon>
        <taxon>Pezizomycotina</taxon>
        <taxon>Eurotiomycetes</taxon>
        <taxon>Eurotiomycetidae</taxon>
        <taxon>Eurotiales</taxon>
        <taxon>Aspergillaceae</taxon>
        <taxon>Aspergillus</taxon>
        <taxon>Aspergillus subgen. Aspergillus</taxon>
    </lineage>
</organism>
<dbReference type="VEuPathDB" id="FungiDB:SI65_04309"/>
<feature type="region of interest" description="Disordered" evidence="1">
    <location>
        <begin position="116"/>
        <end position="200"/>
    </location>
</feature>
<sequence length="200" mass="21119">MPAAKAGAKPEKTMSSRLMTMGFMQRSAAANKSRASTEGSQTPDSKRTRLSTEASPEPAAKPSSDLEAISAAIAAEEEKRREALSKQAAEAGDTEWVLDYPGVNQQAARPIVVAAGSLDDDDDDEGYGGRQAYGNFKRKKKTGVAYGNPDEGELDEAQLEEKSKLRAEMKQEAKSSGGISGGGGRGGLSGNSAQKKRKHK</sequence>
<feature type="compositionally biased region" description="Polar residues" evidence="1">
    <location>
        <begin position="28"/>
        <end position="43"/>
    </location>
</feature>
<feature type="region of interest" description="Disordered" evidence="1">
    <location>
        <begin position="1"/>
        <end position="67"/>
    </location>
</feature>